<gene>
    <name evidence="2" type="ORF">AKAME5_000075800</name>
</gene>
<sequence length="98" mass="10359">MGAQLMFAKGLFSAGSPGEEAEEESASGPPLSSRLLRGRRRRGERSSASGPGREREREARNPSSPPWRVRAGPAGPPEEDPRGNHVATGEASVQVTVP</sequence>
<feature type="compositionally biased region" description="Low complexity" evidence="1">
    <location>
        <begin position="26"/>
        <end position="35"/>
    </location>
</feature>
<protein>
    <submittedName>
        <fullName evidence="2">Calpain-5</fullName>
    </submittedName>
</protein>
<evidence type="ECO:0000256" key="1">
    <source>
        <dbReference type="SAM" id="MobiDB-lite"/>
    </source>
</evidence>
<name>A0AAD3QVG9_LATJO</name>
<reference evidence="2" key="1">
    <citation type="submission" date="2022-08" db="EMBL/GenBank/DDBJ databases">
        <title>Genome sequencing of akame (Lates japonicus).</title>
        <authorList>
            <person name="Hashiguchi Y."/>
            <person name="Takahashi H."/>
        </authorList>
    </citation>
    <scope>NUCLEOTIDE SEQUENCE</scope>
    <source>
        <strain evidence="2">Kochi</strain>
    </source>
</reference>
<feature type="region of interest" description="Disordered" evidence="1">
    <location>
        <begin position="1"/>
        <end position="98"/>
    </location>
</feature>
<comment type="caution">
    <text evidence="2">The sequence shown here is derived from an EMBL/GenBank/DDBJ whole genome shotgun (WGS) entry which is preliminary data.</text>
</comment>
<keyword evidence="3" id="KW-1185">Reference proteome</keyword>
<dbReference type="EMBL" id="BRZM01000002">
    <property type="protein sequence ID" value="GLD46397.1"/>
    <property type="molecule type" value="Genomic_DNA"/>
</dbReference>
<dbReference type="Proteomes" id="UP001279410">
    <property type="component" value="Unassembled WGS sequence"/>
</dbReference>
<dbReference type="AlphaFoldDB" id="A0AAD3QVG9"/>
<accession>A0AAD3QVG9</accession>
<organism evidence="2 3">
    <name type="scientific">Lates japonicus</name>
    <name type="common">Japanese lates</name>
    <dbReference type="NCBI Taxonomy" id="270547"/>
    <lineage>
        <taxon>Eukaryota</taxon>
        <taxon>Metazoa</taxon>
        <taxon>Chordata</taxon>
        <taxon>Craniata</taxon>
        <taxon>Vertebrata</taxon>
        <taxon>Euteleostomi</taxon>
        <taxon>Actinopterygii</taxon>
        <taxon>Neopterygii</taxon>
        <taxon>Teleostei</taxon>
        <taxon>Neoteleostei</taxon>
        <taxon>Acanthomorphata</taxon>
        <taxon>Carangaria</taxon>
        <taxon>Carangaria incertae sedis</taxon>
        <taxon>Centropomidae</taxon>
        <taxon>Lates</taxon>
    </lineage>
</organism>
<evidence type="ECO:0000313" key="3">
    <source>
        <dbReference type="Proteomes" id="UP001279410"/>
    </source>
</evidence>
<evidence type="ECO:0000313" key="2">
    <source>
        <dbReference type="EMBL" id="GLD46397.1"/>
    </source>
</evidence>
<proteinExistence type="predicted"/>